<dbReference type="InterPro" id="IPR017853">
    <property type="entry name" value="GH"/>
</dbReference>
<evidence type="ECO:0000313" key="13">
    <source>
        <dbReference type="Proteomes" id="UP000269539"/>
    </source>
</evidence>
<evidence type="ECO:0000256" key="5">
    <source>
        <dbReference type="ARBA" id="ARBA00023024"/>
    </source>
</evidence>
<dbReference type="GO" id="GO:0008843">
    <property type="term" value="F:endochitinase activity"/>
    <property type="evidence" value="ECO:0007669"/>
    <property type="project" value="UniProtKB-EC"/>
</dbReference>
<dbReference type="InterPro" id="IPR050314">
    <property type="entry name" value="Glycosyl_Hydrlase_18"/>
</dbReference>
<dbReference type="PANTHER" id="PTHR11177:SF402">
    <property type="entry name" value="CHITINASE"/>
    <property type="match status" value="1"/>
</dbReference>
<evidence type="ECO:0000256" key="4">
    <source>
        <dbReference type="ARBA" id="ARBA00022801"/>
    </source>
</evidence>
<keyword evidence="5" id="KW-0146">Chitin degradation</keyword>
<dbReference type="SUPFAM" id="SSF54556">
    <property type="entry name" value="Chitinase insertion domain"/>
    <property type="match status" value="1"/>
</dbReference>
<dbReference type="PROSITE" id="PS51910">
    <property type="entry name" value="GH18_2"/>
    <property type="match status" value="1"/>
</dbReference>
<evidence type="ECO:0000256" key="8">
    <source>
        <dbReference type="ARBA" id="ARBA00023326"/>
    </source>
</evidence>
<evidence type="ECO:0000256" key="6">
    <source>
        <dbReference type="ARBA" id="ARBA00023277"/>
    </source>
</evidence>
<feature type="chain" id="PRO_5017963780" description="chitinase" evidence="10">
    <location>
        <begin position="23"/>
        <end position="522"/>
    </location>
</feature>
<dbReference type="AlphaFoldDB" id="A0A3M7H6V1"/>
<dbReference type="InterPro" id="IPR001223">
    <property type="entry name" value="Glyco_hydro18_cat"/>
</dbReference>
<accession>A0A3M7H6V1</accession>
<dbReference type="InterPro" id="IPR001579">
    <property type="entry name" value="Glyco_hydro_18_chit_AS"/>
</dbReference>
<organism evidence="12 13">
    <name type="scientific">Hortaea werneckii</name>
    <name type="common">Black yeast</name>
    <name type="synonym">Cladosporium werneckii</name>
    <dbReference type="NCBI Taxonomy" id="91943"/>
    <lineage>
        <taxon>Eukaryota</taxon>
        <taxon>Fungi</taxon>
        <taxon>Dikarya</taxon>
        <taxon>Ascomycota</taxon>
        <taxon>Pezizomycotina</taxon>
        <taxon>Dothideomycetes</taxon>
        <taxon>Dothideomycetidae</taxon>
        <taxon>Mycosphaerellales</taxon>
        <taxon>Teratosphaeriaceae</taxon>
        <taxon>Hortaea</taxon>
    </lineage>
</organism>
<comment type="similarity">
    <text evidence="2">Belongs to the glycosyl hydrolase 18 family. Chitinase class V subfamily.</text>
</comment>
<dbReference type="InterPro" id="IPR029070">
    <property type="entry name" value="Chitinase_insertion_sf"/>
</dbReference>
<evidence type="ECO:0000256" key="1">
    <source>
        <dbReference type="ARBA" id="ARBA00000822"/>
    </source>
</evidence>
<dbReference type="PROSITE" id="PS01095">
    <property type="entry name" value="GH18_1"/>
    <property type="match status" value="1"/>
</dbReference>
<evidence type="ECO:0000256" key="10">
    <source>
        <dbReference type="SAM" id="SignalP"/>
    </source>
</evidence>
<dbReference type="GO" id="GO:0000272">
    <property type="term" value="P:polysaccharide catabolic process"/>
    <property type="evidence" value="ECO:0007669"/>
    <property type="project" value="UniProtKB-KW"/>
</dbReference>
<sequence>MHSLLMLLASSTLFNLLLHVQSGSCINGDSSRYIATKETQHAAEYLLTFHPCRLRSTATDINDFTCQTGCEKWKKPRCPVTGGSANKRTIGYWQSWATARPCDAWRVSDIDATKWTHINFAFALIDKTTYEVAQMAPTDVQQYMQLTDLKRHNHNLKVFVSIGGWCARGAVFSDMVSSTSRRSAFISSLKRFLRQYVFDGVDINWEHPVPENHSDKADSETYVEFLKELRAALGTKYGVTATLPVSYWHLQHFDVKNLAKNIDWFNMQRNWDSKATAAESVVQAHSNLTEIDQGLDLLWRNGIDPQKVVLGLGFYGSAFTLESSDCRKPGCRFSGSAEEGTCTEQPGILSNSEIQDIITDNGMTPILVKEDAVKYITWDSNQWVSYDDEETFRMKREYANSLCLGGLSVWALDLDKPIEQSSVNKLLGSEMSLNSNWNTLASRRAIIRSNVLTLGLFWTACQPPFGGVDGKMCPEGYRPIALGHGKVFDADLNHLTGEGCHDRWWSQWVSTGALRSSQCAIR</sequence>
<keyword evidence="10" id="KW-0732">Signal</keyword>
<dbReference type="Gene3D" id="3.20.20.80">
    <property type="entry name" value="Glycosidases"/>
    <property type="match status" value="1"/>
</dbReference>
<dbReference type="PANTHER" id="PTHR11177">
    <property type="entry name" value="CHITINASE"/>
    <property type="match status" value="1"/>
</dbReference>
<keyword evidence="7 9" id="KW-0326">Glycosidase</keyword>
<protein>
    <recommendedName>
        <fullName evidence="3">chitinase</fullName>
        <ecNumber evidence="3">3.2.1.14</ecNumber>
    </recommendedName>
</protein>
<dbReference type="Pfam" id="PF00704">
    <property type="entry name" value="Glyco_hydro_18"/>
    <property type="match status" value="1"/>
</dbReference>
<evidence type="ECO:0000256" key="7">
    <source>
        <dbReference type="ARBA" id="ARBA00023295"/>
    </source>
</evidence>
<dbReference type="Proteomes" id="UP000269539">
    <property type="component" value="Unassembled WGS sequence"/>
</dbReference>
<evidence type="ECO:0000313" key="12">
    <source>
        <dbReference type="EMBL" id="RMZ09054.1"/>
    </source>
</evidence>
<proteinExistence type="inferred from homology"/>
<dbReference type="SUPFAM" id="SSF51445">
    <property type="entry name" value="(Trans)glycosidases"/>
    <property type="match status" value="1"/>
</dbReference>
<dbReference type="EMBL" id="QWIO01000101">
    <property type="protein sequence ID" value="RMZ09054.1"/>
    <property type="molecule type" value="Genomic_DNA"/>
</dbReference>
<dbReference type="EC" id="3.2.1.14" evidence="3"/>
<evidence type="ECO:0000256" key="9">
    <source>
        <dbReference type="RuleBase" id="RU000489"/>
    </source>
</evidence>
<dbReference type="SMART" id="SM00636">
    <property type="entry name" value="Glyco_18"/>
    <property type="match status" value="1"/>
</dbReference>
<evidence type="ECO:0000256" key="2">
    <source>
        <dbReference type="ARBA" id="ARBA00008682"/>
    </source>
</evidence>
<gene>
    <name evidence="12" type="ORF">D0864_01590</name>
</gene>
<dbReference type="VEuPathDB" id="FungiDB:BTJ68_12186"/>
<dbReference type="GO" id="GO:0006032">
    <property type="term" value="P:chitin catabolic process"/>
    <property type="evidence" value="ECO:0007669"/>
    <property type="project" value="UniProtKB-KW"/>
</dbReference>
<dbReference type="InterPro" id="IPR011583">
    <property type="entry name" value="Chitinase_II/V-like_cat"/>
</dbReference>
<feature type="domain" description="GH18" evidence="11">
    <location>
        <begin position="87"/>
        <end position="429"/>
    </location>
</feature>
<evidence type="ECO:0000259" key="11">
    <source>
        <dbReference type="PROSITE" id="PS51910"/>
    </source>
</evidence>
<keyword evidence="4 9" id="KW-0378">Hydrolase</keyword>
<reference evidence="12 13" key="1">
    <citation type="journal article" date="2018" name="BMC Genomics">
        <title>Genomic evidence for intraspecific hybridization in a clonal and extremely halotolerant yeast.</title>
        <authorList>
            <person name="Gostincar C."/>
            <person name="Stajich J.E."/>
            <person name="Zupancic J."/>
            <person name="Zalar P."/>
            <person name="Gunde-Cimerman N."/>
        </authorList>
    </citation>
    <scope>NUCLEOTIDE SEQUENCE [LARGE SCALE GENOMIC DNA]</scope>
    <source>
        <strain evidence="12 13">EXF-10513</strain>
    </source>
</reference>
<dbReference type="Gene3D" id="3.10.50.10">
    <property type="match status" value="1"/>
</dbReference>
<keyword evidence="6" id="KW-0119">Carbohydrate metabolism</keyword>
<comment type="caution">
    <text evidence="12">The sequence shown here is derived from an EMBL/GenBank/DDBJ whole genome shotgun (WGS) entry which is preliminary data.</text>
</comment>
<feature type="signal peptide" evidence="10">
    <location>
        <begin position="1"/>
        <end position="22"/>
    </location>
</feature>
<dbReference type="GO" id="GO:0008061">
    <property type="term" value="F:chitin binding"/>
    <property type="evidence" value="ECO:0007669"/>
    <property type="project" value="InterPro"/>
</dbReference>
<name>A0A3M7H6V1_HORWE</name>
<evidence type="ECO:0000256" key="3">
    <source>
        <dbReference type="ARBA" id="ARBA00012729"/>
    </source>
</evidence>
<comment type="catalytic activity">
    <reaction evidence="1">
        <text>Random endo-hydrolysis of N-acetyl-beta-D-glucosaminide (1-&gt;4)-beta-linkages in chitin and chitodextrins.</text>
        <dbReference type="EC" id="3.2.1.14"/>
    </reaction>
</comment>
<keyword evidence="8" id="KW-0624">Polysaccharide degradation</keyword>